<sequence>MAGSNEITDLTLGGLKVADAADVVVKVIGPPMANFPLPRELRDQIYGYLLHHEHVLDKPYDTRSEDQRSKYSESFGRDASSANTYRFHPSILAVNREMHEEAKQVLLSNHFIVVSHIWPEMAEYKHWLGVTIVTENQAHIAKFRHHVVRFPAQARPGSLGHEKQCVQSFLMVASNIAEFCRLMQWFHYQGVSRAQLLTRFHDMRPHGYYLHAQSVDMPAKPPFLKVQFQDRELMEQKPDVARGLVSPLRQVVAGLQIVKIINAPKLIQPFVQSVICTMSPKTIWTVALAWDMVETLINMKQKAEALLMSGKLEKALVWYNSISQLYDSCNILHLEQRAYESDPGSAVAALFHLMLTAAIMHGFVSLRLRNMTWTEADGLTGKIYHIKDHGGRLPFPVRAAVACLEPEAAWLITMCTFLFHRTEATLASASRTFASLKGQGCLSTNENFELDVDLIDLHVQNKEARHDYLYDPPEFFDDLFRYTSAVRNPITIMFSSATILDARPKGLVGFVDTKHLERIRAVTPAKAATLI</sequence>
<accession>A0ACC3NDK2</accession>
<gene>
    <name evidence="1" type="ORF">LTR37_007292</name>
</gene>
<evidence type="ECO:0000313" key="1">
    <source>
        <dbReference type="EMBL" id="KAK3715082.1"/>
    </source>
</evidence>
<dbReference type="EMBL" id="JAUTXU010000051">
    <property type="protein sequence ID" value="KAK3715082.1"/>
    <property type="molecule type" value="Genomic_DNA"/>
</dbReference>
<name>A0ACC3NDK2_9PEZI</name>
<protein>
    <submittedName>
        <fullName evidence="1">Uncharacterized protein</fullName>
    </submittedName>
</protein>
<keyword evidence="2" id="KW-1185">Reference proteome</keyword>
<evidence type="ECO:0000313" key="2">
    <source>
        <dbReference type="Proteomes" id="UP001281147"/>
    </source>
</evidence>
<reference evidence="1" key="1">
    <citation type="submission" date="2023-07" db="EMBL/GenBank/DDBJ databases">
        <title>Black Yeasts Isolated from many extreme environments.</title>
        <authorList>
            <person name="Coleine C."/>
            <person name="Stajich J.E."/>
            <person name="Selbmann L."/>
        </authorList>
    </citation>
    <scope>NUCLEOTIDE SEQUENCE</scope>
    <source>
        <strain evidence="1">CCFEE 5714</strain>
    </source>
</reference>
<dbReference type="Proteomes" id="UP001281147">
    <property type="component" value="Unassembled WGS sequence"/>
</dbReference>
<proteinExistence type="predicted"/>
<organism evidence="1 2">
    <name type="scientific">Vermiconidia calcicola</name>
    <dbReference type="NCBI Taxonomy" id="1690605"/>
    <lineage>
        <taxon>Eukaryota</taxon>
        <taxon>Fungi</taxon>
        <taxon>Dikarya</taxon>
        <taxon>Ascomycota</taxon>
        <taxon>Pezizomycotina</taxon>
        <taxon>Dothideomycetes</taxon>
        <taxon>Dothideomycetidae</taxon>
        <taxon>Mycosphaerellales</taxon>
        <taxon>Extremaceae</taxon>
        <taxon>Vermiconidia</taxon>
    </lineage>
</organism>
<comment type="caution">
    <text evidence="1">The sequence shown here is derived from an EMBL/GenBank/DDBJ whole genome shotgun (WGS) entry which is preliminary data.</text>
</comment>